<evidence type="ECO:0000256" key="6">
    <source>
        <dbReference type="ARBA" id="ARBA00022771"/>
    </source>
</evidence>
<dbReference type="PROSITE" id="PS00479">
    <property type="entry name" value="ZF_DAG_PE_1"/>
    <property type="match status" value="2"/>
</dbReference>
<dbReference type="Pfam" id="PF00130">
    <property type="entry name" value="C1_1"/>
    <property type="match status" value="2"/>
</dbReference>
<evidence type="ECO:0000256" key="2">
    <source>
        <dbReference type="ARBA" id="ARBA00022679"/>
    </source>
</evidence>
<evidence type="ECO:0000313" key="16">
    <source>
        <dbReference type="EMBL" id="CAF1055276.1"/>
    </source>
</evidence>
<organism evidence="16 17">
    <name type="scientific">Adineta ricciae</name>
    <name type="common">Rotifer</name>
    <dbReference type="NCBI Taxonomy" id="249248"/>
    <lineage>
        <taxon>Eukaryota</taxon>
        <taxon>Metazoa</taxon>
        <taxon>Spiralia</taxon>
        <taxon>Gnathifera</taxon>
        <taxon>Rotifera</taxon>
        <taxon>Eurotatoria</taxon>
        <taxon>Bdelloidea</taxon>
        <taxon>Adinetida</taxon>
        <taxon>Adinetidae</taxon>
        <taxon>Adineta</taxon>
    </lineage>
</organism>
<evidence type="ECO:0000256" key="3">
    <source>
        <dbReference type="ARBA" id="ARBA00022723"/>
    </source>
</evidence>
<dbReference type="Gene3D" id="3.30.60.20">
    <property type="match status" value="2"/>
</dbReference>
<evidence type="ECO:0000259" key="13">
    <source>
        <dbReference type="PROSITE" id="PS50081"/>
    </source>
</evidence>
<comment type="caution">
    <text evidence="16">The sequence shown here is derived from an EMBL/GenBank/DDBJ whole genome shotgun (WGS) entry which is preliminary data.</text>
</comment>
<dbReference type="SMART" id="SM00046">
    <property type="entry name" value="DAGKc"/>
    <property type="match status" value="1"/>
</dbReference>
<dbReference type="CDD" id="cd20851">
    <property type="entry name" value="C1_DGK_typeI_like_rpt2"/>
    <property type="match status" value="1"/>
</dbReference>
<dbReference type="FunFam" id="1.10.238.10:FF:000017">
    <property type="entry name" value="Diacylglycerol kinase"/>
    <property type="match status" value="1"/>
</dbReference>
<feature type="domain" description="DAGKc" evidence="14">
    <location>
        <begin position="532"/>
        <end position="666"/>
    </location>
</feature>
<feature type="domain" description="EF-hand" evidence="15">
    <location>
        <begin position="272"/>
        <end position="307"/>
    </location>
</feature>
<keyword evidence="2 11" id="KW-0808">Transferase</keyword>
<dbReference type="FunFam" id="3.40.50.10330:FF:000003">
    <property type="entry name" value="Diacylglycerol kinase"/>
    <property type="match status" value="1"/>
</dbReference>
<feature type="compositionally biased region" description="Polar residues" evidence="12">
    <location>
        <begin position="171"/>
        <end position="186"/>
    </location>
</feature>
<dbReference type="GO" id="GO:0005509">
    <property type="term" value="F:calcium ion binding"/>
    <property type="evidence" value="ECO:0007669"/>
    <property type="project" value="InterPro"/>
</dbReference>
<evidence type="ECO:0000256" key="5">
    <source>
        <dbReference type="ARBA" id="ARBA00022741"/>
    </source>
</evidence>
<evidence type="ECO:0000256" key="12">
    <source>
        <dbReference type="SAM" id="MobiDB-lite"/>
    </source>
</evidence>
<dbReference type="InterPro" id="IPR000756">
    <property type="entry name" value="Diacylglycerol_kin_accessory"/>
</dbReference>
<dbReference type="InterPro" id="IPR002219">
    <property type="entry name" value="PKC_DAG/PE"/>
</dbReference>
<dbReference type="SUPFAM" id="SSF47473">
    <property type="entry name" value="EF-hand"/>
    <property type="match status" value="2"/>
</dbReference>
<dbReference type="GO" id="GO:0007200">
    <property type="term" value="P:phospholipase C-activating G protein-coupled receptor signaling pathway"/>
    <property type="evidence" value="ECO:0007669"/>
    <property type="project" value="InterPro"/>
</dbReference>
<dbReference type="InterPro" id="IPR002048">
    <property type="entry name" value="EF_hand_dom"/>
</dbReference>
<keyword evidence="7 11" id="KW-0418">Kinase</keyword>
<dbReference type="InterPro" id="IPR046349">
    <property type="entry name" value="C1-like_sf"/>
</dbReference>
<accession>A0A814KWQ6</accession>
<dbReference type="GO" id="GO:0005524">
    <property type="term" value="F:ATP binding"/>
    <property type="evidence" value="ECO:0007669"/>
    <property type="project" value="UniProtKB-KW"/>
</dbReference>
<dbReference type="InterPro" id="IPR011992">
    <property type="entry name" value="EF-hand-dom_pair"/>
</dbReference>
<dbReference type="InterPro" id="IPR037607">
    <property type="entry name" value="DGK"/>
</dbReference>
<dbReference type="InterPro" id="IPR018247">
    <property type="entry name" value="EF_Hand_1_Ca_BS"/>
</dbReference>
<dbReference type="PROSITE" id="PS50081">
    <property type="entry name" value="ZF_DAG_PE_2"/>
    <property type="match status" value="2"/>
</dbReference>
<proteinExistence type="inferred from homology"/>
<dbReference type="InterPro" id="IPR029477">
    <property type="entry name" value="DAG_kinase_typeI_N"/>
</dbReference>
<keyword evidence="6" id="KW-0863">Zinc-finger</keyword>
<dbReference type="CDD" id="cd00051">
    <property type="entry name" value="EFh"/>
    <property type="match status" value="1"/>
</dbReference>
<evidence type="ECO:0000256" key="1">
    <source>
        <dbReference type="ARBA" id="ARBA00009280"/>
    </source>
</evidence>
<dbReference type="FunFam" id="3.30.60.20:FF:000013">
    <property type="entry name" value="Diacylglycerol kinase"/>
    <property type="match status" value="1"/>
</dbReference>
<dbReference type="EMBL" id="CAJNOJ010000079">
    <property type="protein sequence ID" value="CAF1055276.1"/>
    <property type="molecule type" value="Genomic_DNA"/>
</dbReference>
<dbReference type="CDD" id="cd20799">
    <property type="entry name" value="C1_DGK_typeI_rpt1"/>
    <property type="match status" value="1"/>
</dbReference>
<dbReference type="InterPro" id="IPR016064">
    <property type="entry name" value="NAD/diacylglycerol_kinase_sf"/>
</dbReference>
<keyword evidence="9" id="KW-0106">Calcium</keyword>
<dbReference type="PROSITE" id="PS50146">
    <property type="entry name" value="DAGK"/>
    <property type="match status" value="1"/>
</dbReference>
<dbReference type="InterPro" id="IPR038199">
    <property type="entry name" value="DGK_typeI_N_sf"/>
</dbReference>
<dbReference type="SUPFAM" id="SSF57889">
    <property type="entry name" value="Cysteine-rich domain"/>
    <property type="match status" value="2"/>
</dbReference>
<dbReference type="Gene3D" id="1.10.238.10">
    <property type="entry name" value="EF-hand"/>
    <property type="match status" value="1"/>
</dbReference>
<dbReference type="SUPFAM" id="SSF111331">
    <property type="entry name" value="NAD kinase/diacylglycerol kinase-like"/>
    <property type="match status" value="1"/>
</dbReference>
<comment type="similarity">
    <text evidence="1 11">Belongs to the eukaryotic diacylglycerol kinase family.</text>
</comment>
<dbReference type="GO" id="GO:0005886">
    <property type="term" value="C:plasma membrane"/>
    <property type="evidence" value="ECO:0007669"/>
    <property type="project" value="TreeGrafter"/>
</dbReference>
<dbReference type="SMART" id="SM00109">
    <property type="entry name" value="C1"/>
    <property type="match status" value="2"/>
</dbReference>
<dbReference type="Gene3D" id="1.10.238.110">
    <property type="entry name" value="Diacylglycerol kinase alpha"/>
    <property type="match status" value="2"/>
</dbReference>
<dbReference type="PANTHER" id="PTHR11255:SF48">
    <property type="entry name" value="DIACYLGLYCEROL KINASE 1"/>
    <property type="match status" value="1"/>
</dbReference>
<keyword evidence="10 11" id="KW-0067">ATP-binding</keyword>
<dbReference type="InterPro" id="IPR001206">
    <property type="entry name" value="Diacylglycerol_kinase_cat_dom"/>
</dbReference>
<keyword evidence="5 11" id="KW-0547">Nucleotide-binding</keyword>
<feature type="compositionally biased region" description="Basic and acidic residues" evidence="12">
    <location>
        <begin position="152"/>
        <end position="170"/>
    </location>
</feature>
<keyword evidence="3" id="KW-0479">Metal-binding</keyword>
<evidence type="ECO:0000256" key="4">
    <source>
        <dbReference type="ARBA" id="ARBA00022737"/>
    </source>
</evidence>
<name>A0A814KWQ6_ADIRI</name>
<dbReference type="SMART" id="SM00045">
    <property type="entry name" value="DAGKa"/>
    <property type="match status" value="1"/>
</dbReference>
<protein>
    <recommendedName>
        <fullName evidence="11">Diacylglycerol kinase</fullName>
        <shortName evidence="11">DAG kinase</shortName>
        <ecNumber evidence="11">2.7.1.107</ecNumber>
    </recommendedName>
</protein>
<sequence>MNRFDWNKLSPDEFQRLQDYISYAPKKVKDVVAILEKDEKWLSHKYEEQLDYTGFRQFLDLLVDNADIPEELCRHLFLSFIKRPPPIVPLDTSSAISVLPLATSTLPITTTSTTASATTAPLPLSSFSFFRAKKPIDDLANDPKTRSGICHSGKESLMRRGNSHDQHHESPGNSRQSSRKSNPSIHSIHSLHNNVVTTVNNSDDPWVFRASLSQLLNRISGNELLRDNHHLHHLTAAQQQAAMVQSQQIDINTTRIYLKDIICYFSLLEGGTPEQKLEFMFMLYDEDGNGILDKRETDSIVNQMMNVAEYLGWDVSELRPILEAMMKDIDYDNDGEVTLSEWKRGGLTTAPLLVLLGLDSNVKDDGTHSWRLKHFNKPAYCNLCLTVLVGLGKQGLCCTFCRYVVHERCANRAPPNCISTYAKARKPDTIMLHHWVEGNCAGKCDRCRKSIKTYGITGLHCRWCQMTVHNKCVSQLKTECTLGQNRDHIIPPICICPAVLERQKPSRSGNEVKKEDSCVEGSIQSFQINPLPNTHPLLIFINPKSGGKQGERIMRKFQYLLNPRQVFNLAKSGPMPGLQFFKDVEDFRVLCCGGDGTVGWVLDVMDRVPLCRRAPVAVLPLGTGNDLARCLAWGGGYENESLTKVLKKVSQAPVIMLDRWQIEFSTQTDTEEKGDDIPYNIINNYFSIGVDASIAHRFHLMREKHPEKFSSRMKNKLWYLEFGTSEALSSTCKNLHEDIDIMCDGISLDLSNGPSLEGIALLNIPSIYGGTSLWGEGSRHKNRKTPLNFHRKDSEYSTSSTSDMTFVLQDVGDRLIEVVGVQSAIHAGSIYAGVRSSAKRLGQCSSVVIRTHKSFPMQIDGEPWLQPPCTISITHKNQVPMLMAPRKEHKNGLWRFFRK</sequence>
<dbReference type="PROSITE" id="PS00018">
    <property type="entry name" value="EF_HAND_1"/>
    <property type="match status" value="1"/>
</dbReference>
<dbReference type="GO" id="GO:0004143">
    <property type="term" value="F:ATP-dependent diacylglycerol kinase activity"/>
    <property type="evidence" value="ECO:0007669"/>
    <property type="project" value="UniProtKB-EC"/>
</dbReference>
<keyword evidence="4" id="KW-0677">Repeat</keyword>
<dbReference type="PANTHER" id="PTHR11255">
    <property type="entry name" value="DIACYLGLYCEROL KINASE"/>
    <property type="match status" value="1"/>
</dbReference>
<evidence type="ECO:0000256" key="10">
    <source>
        <dbReference type="ARBA" id="ARBA00022840"/>
    </source>
</evidence>
<dbReference type="OrthoDB" id="242257at2759"/>
<evidence type="ECO:0000256" key="7">
    <source>
        <dbReference type="ARBA" id="ARBA00022777"/>
    </source>
</evidence>
<dbReference type="EC" id="2.7.1.107" evidence="11"/>
<feature type="domain" description="EF-hand" evidence="15">
    <location>
        <begin position="317"/>
        <end position="352"/>
    </location>
</feature>
<evidence type="ECO:0000313" key="17">
    <source>
        <dbReference type="Proteomes" id="UP000663852"/>
    </source>
</evidence>
<evidence type="ECO:0000259" key="15">
    <source>
        <dbReference type="PROSITE" id="PS50222"/>
    </source>
</evidence>
<dbReference type="GO" id="GO:0008270">
    <property type="term" value="F:zinc ion binding"/>
    <property type="evidence" value="ECO:0007669"/>
    <property type="project" value="UniProtKB-KW"/>
</dbReference>
<dbReference type="PROSITE" id="PS50222">
    <property type="entry name" value="EF_HAND_2"/>
    <property type="match status" value="2"/>
</dbReference>
<feature type="region of interest" description="Disordered" evidence="12">
    <location>
        <begin position="140"/>
        <end position="186"/>
    </location>
</feature>
<dbReference type="InterPro" id="IPR017438">
    <property type="entry name" value="ATP-NAD_kinase_N"/>
</dbReference>
<dbReference type="Pfam" id="PF00609">
    <property type="entry name" value="DAGK_acc"/>
    <property type="match status" value="1"/>
</dbReference>
<evidence type="ECO:0000259" key="14">
    <source>
        <dbReference type="PROSITE" id="PS50146"/>
    </source>
</evidence>
<dbReference type="SMART" id="SM00054">
    <property type="entry name" value="EFh"/>
    <property type="match status" value="2"/>
</dbReference>
<dbReference type="AlphaFoldDB" id="A0A814KWQ6"/>
<evidence type="ECO:0000256" key="8">
    <source>
        <dbReference type="ARBA" id="ARBA00022833"/>
    </source>
</evidence>
<keyword evidence="8" id="KW-0862">Zinc</keyword>
<dbReference type="Gene3D" id="3.40.50.10330">
    <property type="entry name" value="Probable inorganic polyphosphate/atp-NAD kinase, domain 1"/>
    <property type="match status" value="1"/>
</dbReference>
<reference evidence="16" key="1">
    <citation type="submission" date="2021-02" db="EMBL/GenBank/DDBJ databases">
        <authorList>
            <person name="Nowell W R."/>
        </authorList>
    </citation>
    <scope>NUCLEOTIDE SEQUENCE</scope>
</reference>
<feature type="domain" description="Phorbol-ester/DAG-type" evidence="13">
    <location>
        <begin position="367"/>
        <end position="417"/>
    </location>
</feature>
<gene>
    <name evidence="16" type="ORF">EDS130_LOCUS17641</name>
</gene>
<comment type="catalytic activity">
    <reaction evidence="11">
        <text>a 1,2-diacyl-sn-glycerol + ATP = a 1,2-diacyl-sn-glycero-3-phosphate + ADP + H(+)</text>
        <dbReference type="Rhea" id="RHEA:10272"/>
        <dbReference type="ChEBI" id="CHEBI:15378"/>
        <dbReference type="ChEBI" id="CHEBI:17815"/>
        <dbReference type="ChEBI" id="CHEBI:30616"/>
        <dbReference type="ChEBI" id="CHEBI:58608"/>
        <dbReference type="ChEBI" id="CHEBI:456216"/>
        <dbReference type="EC" id="2.7.1.107"/>
    </reaction>
</comment>
<dbReference type="Proteomes" id="UP000663852">
    <property type="component" value="Unassembled WGS sequence"/>
</dbReference>
<evidence type="ECO:0000256" key="9">
    <source>
        <dbReference type="ARBA" id="ARBA00022837"/>
    </source>
</evidence>
<dbReference type="Pfam" id="PF00781">
    <property type="entry name" value="DAGK_cat"/>
    <property type="match status" value="1"/>
</dbReference>
<dbReference type="Pfam" id="PF14513">
    <property type="entry name" value="DAG_kinase_N"/>
    <property type="match status" value="1"/>
</dbReference>
<feature type="domain" description="Phorbol-ester/DAG-type" evidence="13">
    <location>
        <begin position="432"/>
        <end position="480"/>
    </location>
</feature>
<evidence type="ECO:0000256" key="11">
    <source>
        <dbReference type="RuleBase" id="RU361128"/>
    </source>
</evidence>